<accession>K7E587</accession>
<keyword evidence="2" id="KW-0812">Transmembrane</keyword>
<feature type="domain" description="Reverse transcriptase" evidence="3">
    <location>
        <begin position="65"/>
        <end position="253"/>
    </location>
</feature>
<comment type="similarity">
    <text evidence="1">Belongs to the beta type-B retroviral polymerase family. HERV class-II K(HML-2) pol subfamily.</text>
</comment>
<dbReference type="PANTHER" id="PTHR33064:SF29">
    <property type="entry name" value="PEPTIDASE A2 DOMAIN-CONTAINING PROTEIN-RELATED"/>
    <property type="match status" value="1"/>
</dbReference>
<keyword evidence="2" id="KW-1133">Transmembrane helix</keyword>
<evidence type="ECO:0000256" key="1">
    <source>
        <dbReference type="ARBA" id="ARBA00010879"/>
    </source>
</evidence>
<name>K7E587_MONDO</name>
<keyword evidence="2" id="KW-0472">Membrane</keyword>
<evidence type="ECO:0000256" key="2">
    <source>
        <dbReference type="SAM" id="Phobius"/>
    </source>
</evidence>
<evidence type="ECO:0000259" key="3">
    <source>
        <dbReference type="PROSITE" id="PS50878"/>
    </source>
</evidence>
<dbReference type="GeneTree" id="ENSGT00940000163417"/>
<dbReference type="PROSITE" id="PS50878">
    <property type="entry name" value="RT_POL"/>
    <property type="match status" value="1"/>
</dbReference>
<sequence length="372" mass="42299">EPPTFEIPKDIPESLLATSSSSVGLLKSAVPVQIKTKSSPPPSFPQYPLSKEAIEGITPVINSLIKQGIIIPWKSEYNTPILSVKKPKRGPHGKYLYRFVQDLRAVNNHVIKRHSVVSNINIIISSIPSTATYFTVVDLCSAFFTIPIYENCRHIFAFTWKGSQYTWCHLPQGYVESPSLFEHILSQDTDNIIFKNSKLIKYVHDLLLASIDAETCQEDSKHLLLELHKRGYKILKDKVHWCLPKVEYWGFIHTAGARYISPKRIENIQNLSSPTTKKQLRAILGATGFCRQWIPCYGEINKPFIAITKDLVPSWSLQTAEKVYCFLSLFIFLHISMNSNFSKISFTSLTSYLFIFLIYLNLIVVSSGLRLV</sequence>
<dbReference type="InterPro" id="IPR043128">
    <property type="entry name" value="Rev_trsase/Diguanyl_cyclase"/>
</dbReference>
<dbReference type="SUPFAM" id="SSF56672">
    <property type="entry name" value="DNA/RNA polymerases"/>
    <property type="match status" value="1"/>
</dbReference>
<organism evidence="4 5">
    <name type="scientific">Monodelphis domestica</name>
    <name type="common">Gray short-tailed opossum</name>
    <dbReference type="NCBI Taxonomy" id="13616"/>
    <lineage>
        <taxon>Eukaryota</taxon>
        <taxon>Metazoa</taxon>
        <taxon>Chordata</taxon>
        <taxon>Craniata</taxon>
        <taxon>Vertebrata</taxon>
        <taxon>Euteleostomi</taxon>
        <taxon>Mammalia</taxon>
        <taxon>Metatheria</taxon>
        <taxon>Didelphimorphia</taxon>
        <taxon>Didelphidae</taxon>
        <taxon>Monodelphis</taxon>
    </lineage>
</organism>
<dbReference type="Gene3D" id="3.30.70.270">
    <property type="match status" value="2"/>
</dbReference>
<proteinExistence type="inferred from homology"/>
<dbReference type="OMA" id="FAFTWID"/>
<evidence type="ECO:0000313" key="5">
    <source>
        <dbReference type="Proteomes" id="UP000002280"/>
    </source>
</evidence>
<dbReference type="Gene3D" id="3.10.10.10">
    <property type="entry name" value="HIV Type 1 Reverse Transcriptase, subunit A, domain 1"/>
    <property type="match status" value="1"/>
</dbReference>
<dbReference type="PANTHER" id="PTHR33064">
    <property type="entry name" value="POL PROTEIN"/>
    <property type="match status" value="1"/>
</dbReference>
<keyword evidence="5" id="KW-1185">Reference proteome</keyword>
<dbReference type="Proteomes" id="UP000002280">
    <property type="component" value="Chromosome 4"/>
</dbReference>
<protein>
    <recommendedName>
        <fullName evidence="3">Reverse transcriptase domain-containing protein</fullName>
    </recommendedName>
</protein>
<feature type="transmembrane region" description="Helical" evidence="2">
    <location>
        <begin position="353"/>
        <end position="371"/>
    </location>
</feature>
<dbReference type="HOGENOM" id="CLU_000384_10_2_1"/>
<reference evidence="4" key="3">
    <citation type="submission" date="2025-09" db="UniProtKB">
        <authorList>
            <consortium name="Ensembl"/>
        </authorList>
    </citation>
    <scope>IDENTIFICATION</scope>
</reference>
<dbReference type="InterPro" id="IPR043502">
    <property type="entry name" value="DNA/RNA_pol_sf"/>
</dbReference>
<reference evidence="4" key="2">
    <citation type="submission" date="2025-08" db="UniProtKB">
        <authorList>
            <consortium name="Ensembl"/>
        </authorList>
    </citation>
    <scope>IDENTIFICATION</scope>
</reference>
<dbReference type="InterPro" id="IPR000477">
    <property type="entry name" value="RT_dom"/>
</dbReference>
<dbReference type="Pfam" id="PF00078">
    <property type="entry name" value="RVT_1"/>
    <property type="match status" value="1"/>
</dbReference>
<dbReference type="InterPro" id="IPR051320">
    <property type="entry name" value="Viral_Replic_Matur_Polypro"/>
</dbReference>
<dbReference type="InParanoid" id="K7E587"/>
<dbReference type="Ensembl" id="ENSMODT00000044048.2">
    <property type="protein sequence ID" value="ENSMODP00000040939.2"/>
    <property type="gene ID" value="ENSMODG00000027715.2"/>
</dbReference>
<reference evidence="4 5" key="1">
    <citation type="journal article" date="2007" name="Nature">
        <title>Genome of the marsupial Monodelphis domestica reveals innovation in non-coding sequences.</title>
        <authorList>
            <person name="Mikkelsen T.S."/>
            <person name="Wakefield M.J."/>
            <person name="Aken B."/>
            <person name="Amemiya C.T."/>
            <person name="Chang J.L."/>
            <person name="Duke S."/>
            <person name="Garber M."/>
            <person name="Gentles A.J."/>
            <person name="Goodstadt L."/>
            <person name="Heger A."/>
            <person name="Jurka J."/>
            <person name="Kamal M."/>
            <person name="Mauceli E."/>
            <person name="Searle S.M."/>
            <person name="Sharpe T."/>
            <person name="Baker M.L."/>
            <person name="Batzer M.A."/>
            <person name="Benos P.V."/>
            <person name="Belov K."/>
            <person name="Clamp M."/>
            <person name="Cook A."/>
            <person name="Cuff J."/>
            <person name="Das R."/>
            <person name="Davidow L."/>
            <person name="Deakin J.E."/>
            <person name="Fazzari M.J."/>
            <person name="Glass J.L."/>
            <person name="Grabherr M."/>
            <person name="Greally J.M."/>
            <person name="Gu W."/>
            <person name="Hore T.A."/>
            <person name="Huttley G.A."/>
            <person name="Kleber M."/>
            <person name="Jirtle R.L."/>
            <person name="Koina E."/>
            <person name="Lee J.T."/>
            <person name="Mahony S."/>
            <person name="Marra M.A."/>
            <person name="Miller R.D."/>
            <person name="Nicholls R.D."/>
            <person name="Oda M."/>
            <person name="Papenfuss A.T."/>
            <person name="Parra Z.E."/>
            <person name="Pollock D.D."/>
            <person name="Ray D.A."/>
            <person name="Schein J.E."/>
            <person name="Speed T.P."/>
            <person name="Thompson K."/>
            <person name="VandeBerg J.L."/>
            <person name="Wade C.M."/>
            <person name="Walker J.A."/>
            <person name="Waters P.D."/>
            <person name="Webber C."/>
            <person name="Weidman J.R."/>
            <person name="Xie X."/>
            <person name="Zody M.C."/>
            <person name="Baldwin J."/>
            <person name="Abdouelleil A."/>
            <person name="Abdulkadir J."/>
            <person name="Abebe A."/>
            <person name="Abera B."/>
            <person name="Abreu J."/>
            <person name="Acer S.C."/>
            <person name="Aftuck L."/>
            <person name="Alexander A."/>
            <person name="An P."/>
            <person name="Anderson E."/>
            <person name="Anderson S."/>
            <person name="Arachi H."/>
            <person name="Azer M."/>
            <person name="Bachantsang P."/>
            <person name="Barry A."/>
            <person name="Bayul T."/>
            <person name="Berlin A."/>
            <person name="Bessette D."/>
            <person name="Bloom T."/>
            <person name="Bloom T."/>
            <person name="Boguslavskiy L."/>
            <person name="Bonnet C."/>
            <person name="Boukhgalter B."/>
            <person name="Bourzgui I."/>
            <person name="Brown A."/>
            <person name="Cahill P."/>
            <person name="Channer S."/>
            <person name="Cheshatsang Y."/>
            <person name="Chuda L."/>
            <person name="Citroen M."/>
            <person name="Collymore A."/>
            <person name="Cooke P."/>
            <person name="Costello M."/>
            <person name="D'Aco K."/>
            <person name="Daza R."/>
            <person name="De Haan G."/>
            <person name="DeGray S."/>
            <person name="DeMaso C."/>
            <person name="Dhargay N."/>
            <person name="Dooley K."/>
            <person name="Dooley E."/>
            <person name="Doricent M."/>
            <person name="Dorje P."/>
            <person name="Dorjee K."/>
            <person name="Dupes A."/>
            <person name="Elong R."/>
            <person name="Falk J."/>
            <person name="Farina A."/>
            <person name="Faro S."/>
            <person name="Ferguson D."/>
            <person name="Fisher S."/>
            <person name="Foley C.D."/>
            <person name="Franke A."/>
            <person name="Friedrich D."/>
            <person name="Gadbois L."/>
            <person name="Gearin G."/>
            <person name="Gearin C.R."/>
            <person name="Giannoukos G."/>
            <person name="Goode T."/>
            <person name="Graham J."/>
            <person name="Grandbois E."/>
            <person name="Grewal S."/>
            <person name="Gyaltsen K."/>
            <person name="Hafez N."/>
            <person name="Hagos B."/>
            <person name="Hall J."/>
            <person name="Henson C."/>
            <person name="Hollinger A."/>
            <person name="Honan T."/>
            <person name="Huard M.D."/>
            <person name="Hughes L."/>
            <person name="Hurhula B."/>
            <person name="Husby M.E."/>
            <person name="Kamat A."/>
            <person name="Kanga B."/>
            <person name="Kashin S."/>
            <person name="Khazanovich D."/>
            <person name="Kisner P."/>
            <person name="Lance K."/>
            <person name="Lara M."/>
            <person name="Lee W."/>
            <person name="Lennon N."/>
            <person name="Letendre F."/>
            <person name="LeVine R."/>
            <person name="Lipovsky A."/>
            <person name="Liu X."/>
            <person name="Liu J."/>
            <person name="Liu S."/>
            <person name="Lokyitsang T."/>
            <person name="Lokyitsang Y."/>
            <person name="Lubonja R."/>
            <person name="Lui A."/>
            <person name="MacDonald P."/>
            <person name="Magnisalis V."/>
            <person name="Maru K."/>
            <person name="Matthews C."/>
            <person name="McCusker W."/>
            <person name="McDonough S."/>
            <person name="Mehta T."/>
            <person name="Meldrim J."/>
            <person name="Meneus L."/>
            <person name="Mihai O."/>
            <person name="Mihalev A."/>
            <person name="Mihova T."/>
            <person name="Mittelman R."/>
            <person name="Mlenga V."/>
            <person name="Montmayeur A."/>
            <person name="Mulrain L."/>
            <person name="Navidi A."/>
            <person name="Naylor J."/>
            <person name="Negash T."/>
            <person name="Nguyen T."/>
            <person name="Nguyen N."/>
            <person name="Nicol R."/>
            <person name="Norbu C."/>
            <person name="Norbu N."/>
            <person name="Novod N."/>
            <person name="O'Neill B."/>
            <person name="Osman S."/>
            <person name="Markiewicz E."/>
            <person name="Oyono O.L."/>
            <person name="Patti C."/>
            <person name="Phunkhang P."/>
            <person name="Pierre F."/>
            <person name="Priest M."/>
            <person name="Raghuraman S."/>
            <person name="Rege F."/>
            <person name="Reyes R."/>
            <person name="Rise C."/>
            <person name="Rogov P."/>
            <person name="Ross K."/>
            <person name="Ryan E."/>
            <person name="Settipalli S."/>
            <person name="Shea T."/>
            <person name="Sherpa N."/>
            <person name="Shi L."/>
            <person name="Shih D."/>
            <person name="Sparrow T."/>
            <person name="Spaulding J."/>
            <person name="Stalker J."/>
            <person name="Stange-Thomann N."/>
            <person name="Stavropoulos S."/>
            <person name="Stone C."/>
            <person name="Strader C."/>
            <person name="Tesfaye S."/>
            <person name="Thomson T."/>
            <person name="Thoulutsang Y."/>
            <person name="Thoulutsang D."/>
            <person name="Topham K."/>
            <person name="Topping I."/>
            <person name="Tsamla T."/>
            <person name="Vassiliev H."/>
            <person name="Vo A."/>
            <person name="Wangchuk T."/>
            <person name="Wangdi T."/>
            <person name="Weiand M."/>
            <person name="Wilkinson J."/>
            <person name="Wilson A."/>
            <person name="Yadav S."/>
            <person name="Young G."/>
            <person name="Yu Q."/>
            <person name="Zembek L."/>
            <person name="Zhong D."/>
            <person name="Zimmer A."/>
            <person name="Zwirko Z."/>
            <person name="Jaffe D.B."/>
            <person name="Alvarez P."/>
            <person name="Brockman W."/>
            <person name="Butler J."/>
            <person name="Chin C."/>
            <person name="Gnerre S."/>
            <person name="MacCallum I."/>
            <person name="Graves J.A."/>
            <person name="Ponting C.P."/>
            <person name="Breen M."/>
            <person name="Samollow P.B."/>
            <person name="Lander E.S."/>
            <person name="Lindblad-Toh K."/>
        </authorList>
    </citation>
    <scope>NUCLEOTIDE SEQUENCE [LARGE SCALE GENOMIC DNA]</scope>
</reference>
<dbReference type="AlphaFoldDB" id="K7E587"/>
<evidence type="ECO:0000313" key="4">
    <source>
        <dbReference type="Ensembl" id="ENSMODP00000040939.2"/>
    </source>
</evidence>